<sequence length="73" mass="8352">MTFISQTLHIGLDLALIAGFFAGVKKSTGLQPNFGLIEQPDVQKYSKKYFELGDKIYNKSVDWMGESKYFIRK</sequence>
<accession>A0A7D9H0R3</accession>
<dbReference type="PANTHER" id="PTHR28075">
    <property type="entry name" value="CHROMOSOME 16, WHOLE GENOME SHOTGUN SEQUENCE"/>
    <property type="match status" value="1"/>
</dbReference>
<proteinExistence type="predicted"/>
<dbReference type="Proteomes" id="UP000478008">
    <property type="component" value="Unassembled WGS sequence"/>
</dbReference>
<gene>
    <name evidence="2" type="ORF">DEBR0S2_14400G</name>
</gene>
<name>A0A7D9H0R3_DEKBR</name>
<dbReference type="GO" id="GO:0005737">
    <property type="term" value="C:cytoplasm"/>
    <property type="evidence" value="ECO:0007669"/>
    <property type="project" value="TreeGrafter"/>
</dbReference>
<dbReference type="Pfam" id="PF08520">
    <property type="entry name" value="Mitofissin"/>
    <property type="match status" value="1"/>
</dbReference>
<keyword evidence="1" id="KW-0732">Signal</keyword>
<organism evidence="2 3">
    <name type="scientific">Dekkera bruxellensis</name>
    <name type="common">Brettanomyces custersii</name>
    <dbReference type="NCBI Taxonomy" id="5007"/>
    <lineage>
        <taxon>Eukaryota</taxon>
        <taxon>Fungi</taxon>
        <taxon>Dikarya</taxon>
        <taxon>Ascomycota</taxon>
        <taxon>Saccharomycotina</taxon>
        <taxon>Pichiomycetes</taxon>
        <taxon>Pichiales</taxon>
        <taxon>Pichiaceae</taxon>
        <taxon>Brettanomyces</taxon>
    </lineage>
</organism>
<protein>
    <submittedName>
        <fullName evidence="2">DEBR0S2_14400g1_1</fullName>
    </submittedName>
</protein>
<feature type="chain" id="PRO_5029022401" evidence="1">
    <location>
        <begin position="30"/>
        <end position="73"/>
    </location>
</feature>
<feature type="signal peptide" evidence="1">
    <location>
        <begin position="1"/>
        <end position="29"/>
    </location>
</feature>
<evidence type="ECO:0000256" key="1">
    <source>
        <dbReference type="SAM" id="SignalP"/>
    </source>
</evidence>
<evidence type="ECO:0000313" key="3">
    <source>
        <dbReference type="Proteomes" id="UP000478008"/>
    </source>
</evidence>
<dbReference type="EMBL" id="CABFWN010000002">
    <property type="protein sequence ID" value="VUG17708.1"/>
    <property type="molecule type" value="Genomic_DNA"/>
</dbReference>
<reference evidence="2 3" key="1">
    <citation type="submission" date="2019-07" db="EMBL/GenBank/DDBJ databases">
        <authorList>
            <person name="Friedrich A."/>
            <person name="Schacherer J."/>
        </authorList>
    </citation>
    <scope>NUCLEOTIDE SEQUENCE [LARGE SCALE GENOMIC DNA]</scope>
</reference>
<dbReference type="AlphaFoldDB" id="A0A7D9H0R3"/>
<dbReference type="PANTHER" id="PTHR28075:SF1">
    <property type="entry name" value="DUF1748-DOMAIN-CONTAINING PROTEIN"/>
    <property type="match status" value="1"/>
</dbReference>
<dbReference type="InterPro" id="IPR013726">
    <property type="entry name" value="Mitofissin"/>
</dbReference>
<keyword evidence="3" id="KW-1185">Reference proteome</keyword>
<evidence type="ECO:0000313" key="2">
    <source>
        <dbReference type="EMBL" id="VUG17708.1"/>
    </source>
</evidence>